<protein>
    <submittedName>
        <fullName evidence="4">Mannosyltransferase</fullName>
    </submittedName>
</protein>
<proteinExistence type="predicted"/>
<keyword evidence="1" id="KW-0812">Transmembrane</keyword>
<evidence type="ECO:0000313" key="3">
    <source>
        <dbReference type="WBParaSite" id="SSTP_0000404900.1"/>
    </source>
</evidence>
<sequence length="163" mass="19376">MALIKYSVECLKKYFLFLLRLLAAGTFIYYLSNIIFTTDNILKIYQIENFLIHHFPNSIFTKDFGKLRKLYQIWPPSQHFYLSLVYPLLVQYIVKCHFKVNHIKGNISKLLLFYLPFLSIFISILLFGPMRIGEMHFLIIILNCLHNYLIILISTICCLPWKC</sequence>
<dbReference type="WBParaSite" id="TCONS_00008309.p1">
    <property type="protein sequence ID" value="TCONS_00008309.p1"/>
    <property type="gene ID" value="XLOC_006264"/>
</dbReference>
<accession>A0A0K0E3H7</accession>
<feature type="transmembrane region" description="Helical" evidence="1">
    <location>
        <begin position="136"/>
        <end position="161"/>
    </location>
</feature>
<keyword evidence="1" id="KW-1133">Transmembrane helix</keyword>
<name>A0A0K0E3H7_STRER</name>
<reference evidence="3" key="1">
    <citation type="submission" date="2015-08" db="UniProtKB">
        <authorList>
            <consortium name="WormBaseParasite"/>
        </authorList>
    </citation>
    <scope>IDENTIFICATION</scope>
</reference>
<evidence type="ECO:0000313" key="2">
    <source>
        <dbReference type="Proteomes" id="UP000035681"/>
    </source>
</evidence>
<dbReference type="WBParaSite" id="SSTP_0000404900.1">
    <property type="protein sequence ID" value="SSTP_0000404900.1"/>
    <property type="gene ID" value="SSTP_0000404900"/>
</dbReference>
<evidence type="ECO:0000256" key="1">
    <source>
        <dbReference type="SAM" id="Phobius"/>
    </source>
</evidence>
<dbReference type="Proteomes" id="UP000035681">
    <property type="component" value="Unplaced"/>
</dbReference>
<keyword evidence="1" id="KW-0472">Membrane</keyword>
<dbReference type="AlphaFoldDB" id="A0A0K0E3H7"/>
<evidence type="ECO:0000313" key="4">
    <source>
        <dbReference type="WBParaSite" id="TCONS_00008309.p1"/>
    </source>
</evidence>
<organism evidence="3">
    <name type="scientific">Strongyloides stercoralis</name>
    <name type="common">Threadworm</name>
    <dbReference type="NCBI Taxonomy" id="6248"/>
    <lineage>
        <taxon>Eukaryota</taxon>
        <taxon>Metazoa</taxon>
        <taxon>Ecdysozoa</taxon>
        <taxon>Nematoda</taxon>
        <taxon>Chromadorea</taxon>
        <taxon>Rhabditida</taxon>
        <taxon>Tylenchina</taxon>
        <taxon>Panagrolaimomorpha</taxon>
        <taxon>Strongyloidoidea</taxon>
        <taxon>Strongyloididae</taxon>
        <taxon>Strongyloides</taxon>
    </lineage>
</organism>
<feature type="transmembrane region" description="Helical" evidence="1">
    <location>
        <begin position="14"/>
        <end position="32"/>
    </location>
</feature>
<feature type="transmembrane region" description="Helical" evidence="1">
    <location>
        <begin position="110"/>
        <end position="130"/>
    </location>
</feature>
<keyword evidence="2" id="KW-1185">Reference proteome</keyword>